<dbReference type="EMBL" id="FLUL01000001">
    <property type="protein sequence ID" value="SBV92100.1"/>
    <property type="molecule type" value="Genomic_DNA"/>
</dbReference>
<dbReference type="AlphaFoldDB" id="A0A212IY61"/>
<dbReference type="RefSeq" id="WP_296946417.1">
    <property type="nucleotide sequence ID" value="NZ_LT599021.1"/>
</dbReference>
<protein>
    <recommendedName>
        <fullName evidence="1">Glycosyltransferase 2-like domain-containing protein</fullName>
    </recommendedName>
</protein>
<evidence type="ECO:0000313" key="2">
    <source>
        <dbReference type="EMBL" id="SBV92100.1"/>
    </source>
</evidence>
<organism evidence="2">
    <name type="scientific">uncultured Dysgonomonas sp</name>
    <dbReference type="NCBI Taxonomy" id="206096"/>
    <lineage>
        <taxon>Bacteria</taxon>
        <taxon>Pseudomonadati</taxon>
        <taxon>Bacteroidota</taxon>
        <taxon>Bacteroidia</taxon>
        <taxon>Bacteroidales</taxon>
        <taxon>Dysgonomonadaceae</taxon>
        <taxon>Dysgonomonas</taxon>
        <taxon>environmental samples</taxon>
    </lineage>
</organism>
<name>A0A212IY61_9BACT</name>
<dbReference type="Gene3D" id="3.90.550.10">
    <property type="entry name" value="Spore Coat Polysaccharide Biosynthesis Protein SpsA, Chain A"/>
    <property type="match status" value="1"/>
</dbReference>
<evidence type="ECO:0000259" key="1">
    <source>
        <dbReference type="Pfam" id="PF00535"/>
    </source>
</evidence>
<dbReference type="PANTHER" id="PTHR22916:SF67">
    <property type="entry name" value="COLANIC ACID BIOSYNTHESIS GLYCOSYL TRANSFERASE WCAE-RELATED"/>
    <property type="match status" value="1"/>
</dbReference>
<dbReference type="Pfam" id="PF00535">
    <property type="entry name" value="Glycos_transf_2"/>
    <property type="match status" value="1"/>
</dbReference>
<reference evidence="2" key="1">
    <citation type="submission" date="2016-04" db="EMBL/GenBank/DDBJ databases">
        <authorList>
            <person name="Evans L.H."/>
            <person name="Alamgir A."/>
            <person name="Owens N."/>
            <person name="Weber N.D."/>
            <person name="Virtaneva K."/>
            <person name="Barbian K."/>
            <person name="Babar A."/>
            <person name="Rosenke K."/>
        </authorList>
    </citation>
    <scope>NUCLEOTIDE SEQUENCE</scope>
    <source>
        <strain evidence="2">86-2</strain>
    </source>
</reference>
<gene>
    <name evidence="2" type="ORF">KL86DYS2_10305</name>
</gene>
<proteinExistence type="predicted"/>
<dbReference type="CDD" id="cd06433">
    <property type="entry name" value="GT_2_WfgS_like"/>
    <property type="match status" value="1"/>
</dbReference>
<dbReference type="InterPro" id="IPR029044">
    <property type="entry name" value="Nucleotide-diphossugar_trans"/>
</dbReference>
<dbReference type="InterPro" id="IPR001173">
    <property type="entry name" value="Glyco_trans_2-like"/>
</dbReference>
<feature type="domain" description="Glycosyltransferase 2-like" evidence="1">
    <location>
        <begin position="5"/>
        <end position="165"/>
    </location>
</feature>
<dbReference type="GO" id="GO:0016758">
    <property type="term" value="F:hexosyltransferase activity"/>
    <property type="evidence" value="ECO:0007669"/>
    <property type="project" value="UniProtKB-ARBA"/>
</dbReference>
<accession>A0A212IY61</accession>
<dbReference type="PANTHER" id="PTHR22916">
    <property type="entry name" value="GLYCOSYLTRANSFERASE"/>
    <property type="match status" value="1"/>
</dbReference>
<sequence length="252" mass="29090">MPRISIITPTYNSENTLQGTIEALLRQTFSDFEYIIIDGVSKDQTLNKIESYIPAFEKKGVTVRIVSEPDKGVYDAMNKGISLASGKLIGITNSDDWYEDNTLEVMWNKFSDGVVDQSNSMIYGIERVWKDDKIFNVQRRGASFISESVLPHSTFFVSKEVYNKYGAFDLSIKVLADYDFICRCVSKGVKLEEVDVVISNFRLGGISSSYFDFYSDYYMIQHKYGFISDKKYKEYKCILSLKKIINRFMKKW</sequence>
<dbReference type="SUPFAM" id="SSF53448">
    <property type="entry name" value="Nucleotide-diphospho-sugar transferases"/>
    <property type="match status" value="1"/>
</dbReference>